<dbReference type="EMBL" id="CM042028">
    <property type="protein sequence ID" value="KAI3797201.1"/>
    <property type="molecule type" value="Genomic_DNA"/>
</dbReference>
<evidence type="ECO:0000313" key="2">
    <source>
        <dbReference type="Proteomes" id="UP001056120"/>
    </source>
</evidence>
<gene>
    <name evidence="1" type="ORF">L1987_32456</name>
</gene>
<sequence>MDHPYLRFSKRREAECRSRMHNLVNRHEEPYLRVSYNTLNTVNQAGRYNNLTNVQWRRVFDHDSESVPELTMEFLASFNFNTSTTDAWDESAVTFRLGGTWHETSVARFGIDLGIYTMDELEAKSDIASYHTFPDEEYRQHPTFGVTRHEFWSQIGLGTYSPSRTKSSKLKDPLHRYIHRLLSHSVTARGQSEGVVNLRDLFILYAMVNHQPCNISYLFCTLFAKNATASAATPLFGGSWIVQVYESYGVNTNGSAGVSPGRLDLGICDSMSMVTHLPDGRVRFQDSKGQVWDPEDPDHIIMDLDQPIPQQQHFDTGASSSRGPEFPSMLDLYEAIQTTTTYARRSFELSEATASRMDQLYGRVDNVCEDVAYLRRRMYSQWGDEDEPQNP</sequence>
<comment type="caution">
    <text evidence="1">The sequence shown here is derived from an EMBL/GenBank/DDBJ whole genome shotgun (WGS) entry which is preliminary data.</text>
</comment>
<reference evidence="1 2" key="2">
    <citation type="journal article" date="2022" name="Mol. Ecol. Resour.">
        <title>The genomes of chicory, endive, great burdock and yacon provide insights into Asteraceae paleo-polyploidization history and plant inulin production.</title>
        <authorList>
            <person name="Fan W."/>
            <person name="Wang S."/>
            <person name="Wang H."/>
            <person name="Wang A."/>
            <person name="Jiang F."/>
            <person name="Liu H."/>
            <person name="Zhao H."/>
            <person name="Xu D."/>
            <person name="Zhang Y."/>
        </authorList>
    </citation>
    <scope>NUCLEOTIDE SEQUENCE [LARGE SCALE GENOMIC DNA]</scope>
    <source>
        <strain evidence="2">cv. Yunnan</strain>
        <tissue evidence="1">Leaves</tissue>
    </source>
</reference>
<proteinExistence type="predicted"/>
<evidence type="ECO:0000313" key="1">
    <source>
        <dbReference type="EMBL" id="KAI3797201.1"/>
    </source>
</evidence>
<keyword evidence="2" id="KW-1185">Reference proteome</keyword>
<organism evidence="1 2">
    <name type="scientific">Smallanthus sonchifolius</name>
    <dbReference type="NCBI Taxonomy" id="185202"/>
    <lineage>
        <taxon>Eukaryota</taxon>
        <taxon>Viridiplantae</taxon>
        <taxon>Streptophyta</taxon>
        <taxon>Embryophyta</taxon>
        <taxon>Tracheophyta</taxon>
        <taxon>Spermatophyta</taxon>
        <taxon>Magnoliopsida</taxon>
        <taxon>eudicotyledons</taxon>
        <taxon>Gunneridae</taxon>
        <taxon>Pentapetalae</taxon>
        <taxon>asterids</taxon>
        <taxon>campanulids</taxon>
        <taxon>Asterales</taxon>
        <taxon>Asteraceae</taxon>
        <taxon>Asteroideae</taxon>
        <taxon>Heliantheae alliance</taxon>
        <taxon>Millerieae</taxon>
        <taxon>Smallanthus</taxon>
    </lineage>
</organism>
<dbReference type="Proteomes" id="UP001056120">
    <property type="component" value="Linkage Group LG11"/>
</dbReference>
<name>A0ACB9HPM3_9ASTR</name>
<reference evidence="2" key="1">
    <citation type="journal article" date="2022" name="Mol. Ecol. Resour.">
        <title>The genomes of chicory, endive, great burdock and yacon provide insights into Asteraceae palaeo-polyploidization history and plant inulin production.</title>
        <authorList>
            <person name="Fan W."/>
            <person name="Wang S."/>
            <person name="Wang H."/>
            <person name="Wang A."/>
            <person name="Jiang F."/>
            <person name="Liu H."/>
            <person name="Zhao H."/>
            <person name="Xu D."/>
            <person name="Zhang Y."/>
        </authorList>
    </citation>
    <scope>NUCLEOTIDE SEQUENCE [LARGE SCALE GENOMIC DNA]</scope>
    <source>
        <strain evidence="2">cv. Yunnan</strain>
    </source>
</reference>
<protein>
    <submittedName>
        <fullName evidence="1">Uncharacterized protein</fullName>
    </submittedName>
</protein>
<accession>A0ACB9HPM3</accession>